<dbReference type="RefSeq" id="WP_311794382.1">
    <property type="nucleotide sequence ID" value="NZ_JALDYZ010000006.1"/>
</dbReference>
<evidence type="ECO:0000313" key="4">
    <source>
        <dbReference type="EMBL" id="MDI7923000.1"/>
    </source>
</evidence>
<evidence type="ECO:0000313" key="5">
    <source>
        <dbReference type="Proteomes" id="UP001161580"/>
    </source>
</evidence>
<dbReference type="PROSITE" id="PS50902">
    <property type="entry name" value="FLAVODOXIN_LIKE"/>
    <property type="match status" value="1"/>
</dbReference>
<feature type="domain" description="Flavodoxin-like" evidence="3">
    <location>
        <begin position="3"/>
        <end position="167"/>
    </location>
</feature>
<protein>
    <submittedName>
        <fullName evidence="4">Protoporphyrinogen oxidase</fullName>
    </submittedName>
</protein>
<keyword evidence="5" id="KW-1185">Reference proteome</keyword>
<organism evidence="4 5">
    <name type="scientific">Ferirhizobium litorale</name>
    <dbReference type="NCBI Taxonomy" id="2927786"/>
    <lineage>
        <taxon>Bacteria</taxon>
        <taxon>Pseudomonadati</taxon>
        <taxon>Pseudomonadota</taxon>
        <taxon>Alphaproteobacteria</taxon>
        <taxon>Hyphomicrobiales</taxon>
        <taxon>Rhizobiaceae</taxon>
        <taxon>Ferirhizobium</taxon>
    </lineage>
</organism>
<keyword evidence="2" id="KW-0288">FMN</keyword>
<name>A0AAE3QGB7_9HYPH</name>
<reference evidence="4" key="1">
    <citation type="submission" date="2022-03" db="EMBL/GenBank/DDBJ databases">
        <title>Fererhizobium litorale gen. nov., sp. nov., isolated from sandy sediments of the Sea of Japan seashore.</title>
        <authorList>
            <person name="Romanenko L."/>
            <person name="Kurilenko V."/>
            <person name="Otstavnykh N."/>
            <person name="Svetashev V."/>
            <person name="Tekutyeva L."/>
            <person name="Isaeva M."/>
            <person name="Mikhailov V."/>
        </authorList>
    </citation>
    <scope>NUCLEOTIDE SEQUENCE</scope>
    <source>
        <strain evidence="4">KMM 9576</strain>
    </source>
</reference>
<evidence type="ECO:0000259" key="3">
    <source>
        <dbReference type="PROSITE" id="PS50902"/>
    </source>
</evidence>
<comment type="caution">
    <text evidence="4">The sequence shown here is derived from an EMBL/GenBank/DDBJ whole genome shotgun (WGS) entry which is preliminary data.</text>
</comment>
<dbReference type="AlphaFoldDB" id="A0AAE3QGB7"/>
<dbReference type="Proteomes" id="UP001161580">
    <property type="component" value="Unassembled WGS sequence"/>
</dbReference>
<dbReference type="GO" id="GO:0006783">
    <property type="term" value="P:heme biosynthetic process"/>
    <property type="evidence" value="ECO:0007669"/>
    <property type="project" value="TreeGrafter"/>
</dbReference>
<dbReference type="InterPro" id="IPR052200">
    <property type="entry name" value="Protoporphyrinogen_IX_DH"/>
</dbReference>
<keyword evidence="1" id="KW-0285">Flavoprotein</keyword>
<evidence type="ECO:0000256" key="2">
    <source>
        <dbReference type="ARBA" id="ARBA00022643"/>
    </source>
</evidence>
<dbReference type="InterPro" id="IPR026816">
    <property type="entry name" value="Flavodoxin_dom"/>
</dbReference>
<dbReference type="EMBL" id="JALDYZ010000006">
    <property type="protein sequence ID" value="MDI7923000.1"/>
    <property type="molecule type" value="Genomic_DNA"/>
</dbReference>
<dbReference type="InterPro" id="IPR008254">
    <property type="entry name" value="Flavodoxin/NO_synth"/>
</dbReference>
<dbReference type="SUPFAM" id="SSF52218">
    <property type="entry name" value="Flavoproteins"/>
    <property type="match status" value="1"/>
</dbReference>
<dbReference type="GO" id="GO:0010181">
    <property type="term" value="F:FMN binding"/>
    <property type="evidence" value="ECO:0007669"/>
    <property type="project" value="InterPro"/>
</dbReference>
<dbReference type="InterPro" id="IPR029039">
    <property type="entry name" value="Flavoprotein-like_sf"/>
</dbReference>
<dbReference type="GO" id="GO:0070819">
    <property type="term" value="F:menaquinone-dependent protoporphyrinogen oxidase activity"/>
    <property type="evidence" value="ECO:0007669"/>
    <property type="project" value="TreeGrafter"/>
</dbReference>
<proteinExistence type="predicted"/>
<gene>
    <name evidence="4" type="ORF">MRS75_13005</name>
</gene>
<dbReference type="PANTHER" id="PTHR38030">
    <property type="entry name" value="PROTOPORPHYRINOGEN IX DEHYDROGENASE [MENAQUINONE]"/>
    <property type="match status" value="1"/>
</dbReference>
<accession>A0AAE3QGB7</accession>
<dbReference type="PANTHER" id="PTHR38030:SF2">
    <property type="entry name" value="PROTOPORPHYRINOGEN IX DEHYDROGENASE [QUINONE]"/>
    <property type="match status" value="1"/>
</dbReference>
<sequence length="178" mass="19914">MTVLVGYTTVEGQTRRIAEAIAKRIEAKGERVALLDIGSNAEYELERPRAVILCAPVHTGSYPQPFRRFVAQEKDWLNALDSALVSVSLLITSHDAEEKAEAMNYPDALIAESGWLPRQVHHAAGALKFAEYDFFKRWMARRVLAKDRSSGKATVDHEFTDWKALEGFVDEFLATTGC</sequence>
<evidence type="ECO:0000256" key="1">
    <source>
        <dbReference type="ARBA" id="ARBA00022630"/>
    </source>
</evidence>
<dbReference type="Pfam" id="PF12724">
    <property type="entry name" value="Flavodoxin_5"/>
    <property type="match status" value="1"/>
</dbReference>
<dbReference type="Gene3D" id="3.40.50.360">
    <property type="match status" value="1"/>
</dbReference>